<feature type="compositionally biased region" description="Low complexity" evidence="1">
    <location>
        <begin position="606"/>
        <end position="620"/>
    </location>
</feature>
<feature type="region of interest" description="Disordered" evidence="1">
    <location>
        <begin position="606"/>
        <end position="638"/>
    </location>
</feature>
<name>A0A8J2ST74_9STRA</name>
<feature type="compositionally biased region" description="Basic residues" evidence="1">
    <location>
        <begin position="147"/>
        <end position="157"/>
    </location>
</feature>
<protein>
    <submittedName>
        <fullName evidence="2">Uncharacterized protein</fullName>
    </submittedName>
</protein>
<evidence type="ECO:0000313" key="3">
    <source>
        <dbReference type="Proteomes" id="UP000789595"/>
    </source>
</evidence>
<evidence type="ECO:0000313" key="2">
    <source>
        <dbReference type="EMBL" id="CAH0374266.1"/>
    </source>
</evidence>
<feature type="region of interest" description="Disordered" evidence="1">
    <location>
        <begin position="140"/>
        <end position="165"/>
    </location>
</feature>
<sequence length="638" mass="72362">MDELPPKTPMTPGVGPRFGLEEETSFAGNTAPTVVSSEGTSTVAERLWRAKVAKKLQKKAWNRYWKKDKFCEAAGVRDADCKRYLELSRRHSDELSYDEEDELAALQKRIHQGGARAVRPERTMQPWEARLRRLSSVVEEAPQPQQVRRKKKTRVGRPRSAADNSLTAKRLKDVRNRERRELAARTEDGSLASQVSHDGDVRAHLAMTRAADNATSIPEAAMLVAPPIEFLHPQGLPPQHLLVPVRNHHPPEWVKPTGKSPPPSLEATSVNDTASLTTVETAATTHTEMTPGTLDTVESPLRLKATRDTHGEHVSHQEHHQNLAHNKMVKNVKKAVALFGHAGKSGAAVASFKAFGKIRSKRRGKDQARERIQLSRRDLVDLNPQHIVDLLRHTSLEELKRAASSAPYREEARQELQKALEQCRVCRNRTDFCEECKKCANGWFSRNRWALERIENEVSVETRRVLMETEKASVFEPCRRSLDDTPPKEEDTRRKKIAQTIVREQQRQYDWLDKHDRKREIVSERDTPMKNRFDNKDKRIAIPAPVGPTGLITKKIPLEGKAVYTKVDELRQWDHHLSNGRQGTPAEWPNCWRKTKKELAEELAAAENRASRASSRANSRPATSGTRVSFAVADDRLM</sequence>
<accession>A0A8J2ST74</accession>
<dbReference type="AlphaFoldDB" id="A0A8J2ST74"/>
<evidence type="ECO:0000256" key="1">
    <source>
        <dbReference type="SAM" id="MobiDB-lite"/>
    </source>
</evidence>
<dbReference type="EMBL" id="CAKKNE010000004">
    <property type="protein sequence ID" value="CAH0374266.1"/>
    <property type="molecule type" value="Genomic_DNA"/>
</dbReference>
<keyword evidence="3" id="KW-1185">Reference proteome</keyword>
<proteinExistence type="predicted"/>
<organism evidence="2 3">
    <name type="scientific">Pelagomonas calceolata</name>
    <dbReference type="NCBI Taxonomy" id="35677"/>
    <lineage>
        <taxon>Eukaryota</taxon>
        <taxon>Sar</taxon>
        <taxon>Stramenopiles</taxon>
        <taxon>Ochrophyta</taxon>
        <taxon>Pelagophyceae</taxon>
        <taxon>Pelagomonadales</taxon>
        <taxon>Pelagomonadaceae</taxon>
        <taxon>Pelagomonas</taxon>
    </lineage>
</organism>
<gene>
    <name evidence="2" type="ORF">PECAL_4P15380</name>
</gene>
<comment type="caution">
    <text evidence="2">The sequence shown here is derived from an EMBL/GenBank/DDBJ whole genome shotgun (WGS) entry which is preliminary data.</text>
</comment>
<dbReference type="Proteomes" id="UP000789595">
    <property type="component" value="Unassembled WGS sequence"/>
</dbReference>
<feature type="region of interest" description="Disordered" evidence="1">
    <location>
        <begin position="1"/>
        <end position="20"/>
    </location>
</feature>
<reference evidence="2" key="1">
    <citation type="submission" date="2021-11" db="EMBL/GenBank/DDBJ databases">
        <authorList>
            <consortium name="Genoscope - CEA"/>
            <person name="William W."/>
        </authorList>
    </citation>
    <scope>NUCLEOTIDE SEQUENCE</scope>
</reference>